<name>A0A2X1PL25_HAEIF</name>
<dbReference type="EMBL" id="UASK01000005">
    <property type="protein sequence ID" value="SPX41659.1"/>
    <property type="molecule type" value="Genomic_DNA"/>
</dbReference>
<organism evidence="1 2">
    <name type="scientific">Haemophilus influenzae</name>
    <dbReference type="NCBI Taxonomy" id="727"/>
    <lineage>
        <taxon>Bacteria</taxon>
        <taxon>Pseudomonadati</taxon>
        <taxon>Pseudomonadota</taxon>
        <taxon>Gammaproteobacteria</taxon>
        <taxon>Pasteurellales</taxon>
        <taxon>Pasteurellaceae</taxon>
        <taxon>Haemophilus</taxon>
    </lineage>
</organism>
<accession>A0A2X1PL25</accession>
<dbReference type="GO" id="GO:0016787">
    <property type="term" value="F:hydrolase activity"/>
    <property type="evidence" value="ECO:0007669"/>
    <property type="project" value="UniProtKB-KW"/>
</dbReference>
<evidence type="ECO:0000313" key="1">
    <source>
        <dbReference type="EMBL" id="SPX41659.1"/>
    </source>
</evidence>
<dbReference type="AlphaFoldDB" id="A0A2X1PL25"/>
<sequence>MMYCKMLLEKIVRRHPHVFGDAKAADETEALSRLERNESQRKTR</sequence>
<proteinExistence type="predicted"/>
<protein>
    <submittedName>
        <fullName evidence="1">Nucleoside triphosphate pyrophosphohydrolase</fullName>
    </submittedName>
</protein>
<gene>
    <name evidence="1" type="ORF">NCTC11872_01269</name>
</gene>
<dbReference type="Proteomes" id="UP000249936">
    <property type="component" value="Unassembled WGS sequence"/>
</dbReference>
<evidence type="ECO:0000313" key="2">
    <source>
        <dbReference type="Proteomes" id="UP000249936"/>
    </source>
</evidence>
<keyword evidence="1" id="KW-0378">Hydrolase</keyword>
<reference evidence="1 2" key="1">
    <citation type="submission" date="2018-06" db="EMBL/GenBank/DDBJ databases">
        <authorList>
            <consortium name="Pathogen Informatics"/>
            <person name="Doyle S."/>
        </authorList>
    </citation>
    <scope>NUCLEOTIDE SEQUENCE [LARGE SCALE GENOMIC DNA]</scope>
    <source>
        <strain evidence="1 2">NCTC11872</strain>
    </source>
</reference>